<dbReference type="EMBL" id="JABSTQ010009391">
    <property type="protein sequence ID" value="KAG0429675.1"/>
    <property type="molecule type" value="Genomic_DNA"/>
</dbReference>
<accession>A0AC60Q726</accession>
<evidence type="ECO:0000313" key="2">
    <source>
        <dbReference type="Proteomes" id="UP000805193"/>
    </source>
</evidence>
<feature type="non-terminal residue" evidence="1">
    <location>
        <position position="134"/>
    </location>
</feature>
<organism evidence="1 2">
    <name type="scientific">Ixodes persulcatus</name>
    <name type="common">Taiga tick</name>
    <dbReference type="NCBI Taxonomy" id="34615"/>
    <lineage>
        <taxon>Eukaryota</taxon>
        <taxon>Metazoa</taxon>
        <taxon>Ecdysozoa</taxon>
        <taxon>Arthropoda</taxon>
        <taxon>Chelicerata</taxon>
        <taxon>Arachnida</taxon>
        <taxon>Acari</taxon>
        <taxon>Parasitiformes</taxon>
        <taxon>Ixodida</taxon>
        <taxon>Ixodoidea</taxon>
        <taxon>Ixodidae</taxon>
        <taxon>Ixodinae</taxon>
        <taxon>Ixodes</taxon>
    </lineage>
</organism>
<protein>
    <submittedName>
        <fullName evidence="1">Uncharacterized protein</fullName>
    </submittedName>
</protein>
<reference evidence="1 2" key="1">
    <citation type="journal article" date="2020" name="Cell">
        <title>Large-Scale Comparative Analyses of Tick Genomes Elucidate Their Genetic Diversity and Vector Capacities.</title>
        <authorList>
            <consortium name="Tick Genome and Microbiome Consortium (TIGMIC)"/>
            <person name="Jia N."/>
            <person name="Wang J."/>
            <person name="Shi W."/>
            <person name="Du L."/>
            <person name="Sun Y."/>
            <person name="Zhan W."/>
            <person name="Jiang J.F."/>
            <person name="Wang Q."/>
            <person name="Zhang B."/>
            <person name="Ji P."/>
            <person name="Bell-Sakyi L."/>
            <person name="Cui X.M."/>
            <person name="Yuan T.T."/>
            <person name="Jiang B.G."/>
            <person name="Yang W.F."/>
            <person name="Lam T.T."/>
            <person name="Chang Q.C."/>
            <person name="Ding S.J."/>
            <person name="Wang X.J."/>
            <person name="Zhu J.G."/>
            <person name="Ruan X.D."/>
            <person name="Zhao L."/>
            <person name="Wei J.T."/>
            <person name="Ye R.Z."/>
            <person name="Que T.C."/>
            <person name="Du C.H."/>
            <person name="Zhou Y.H."/>
            <person name="Cheng J.X."/>
            <person name="Dai P.F."/>
            <person name="Guo W.B."/>
            <person name="Han X.H."/>
            <person name="Huang E.J."/>
            <person name="Li L.F."/>
            <person name="Wei W."/>
            <person name="Gao Y.C."/>
            <person name="Liu J.Z."/>
            <person name="Shao H.Z."/>
            <person name="Wang X."/>
            <person name="Wang C.C."/>
            <person name="Yang T.C."/>
            <person name="Huo Q.B."/>
            <person name="Li W."/>
            <person name="Chen H.Y."/>
            <person name="Chen S.E."/>
            <person name="Zhou L.G."/>
            <person name="Ni X.B."/>
            <person name="Tian J.H."/>
            <person name="Sheng Y."/>
            <person name="Liu T."/>
            <person name="Pan Y.S."/>
            <person name="Xia L.Y."/>
            <person name="Li J."/>
            <person name="Zhao F."/>
            <person name="Cao W.C."/>
        </authorList>
    </citation>
    <scope>NUCLEOTIDE SEQUENCE [LARGE SCALE GENOMIC DNA]</scope>
    <source>
        <strain evidence="1">Iper-2018</strain>
    </source>
</reference>
<evidence type="ECO:0000313" key="1">
    <source>
        <dbReference type="EMBL" id="KAG0429675.1"/>
    </source>
</evidence>
<name>A0AC60Q726_IXOPE</name>
<gene>
    <name evidence="1" type="ORF">HPB47_023396</name>
</gene>
<sequence>MARLTDEQFSDYDCVKASLLKRYKLSTEAYHQKFRNGKKEPSQSYADFAYTLRANMVEWLKSSGVFGDHDKVIEMLCLEQFLWSIPLSVMDCVKFKPEVTTAEKAAELADAYELRHQLSDDDKLSVAEDPKTKS</sequence>
<dbReference type="Proteomes" id="UP000805193">
    <property type="component" value="Unassembled WGS sequence"/>
</dbReference>
<comment type="caution">
    <text evidence="1">The sequence shown here is derived from an EMBL/GenBank/DDBJ whole genome shotgun (WGS) entry which is preliminary data.</text>
</comment>
<keyword evidence="2" id="KW-1185">Reference proteome</keyword>
<proteinExistence type="predicted"/>